<dbReference type="GO" id="GO:0070566">
    <property type="term" value="F:adenylyltransferase activity"/>
    <property type="evidence" value="ECO:0007669"/>
    <property type="project" value="TreeGrafter"/>
</dbReference>
<reference evidence="7 8" key="1">
    <citation type="submission" date="2019-05" db="EMBL/GenBank/DDBJ databases">
        <title>Streptomyces sp. NEAU-C151, a novel actinomycete isolated from soil.</title>
        <authorList>
            <person name="Han L."/>
            <person name="Jiang H."/>
        </authorList>
    </citation>
    <scope>NUCLEOTIDE SEQUENCE [LARGE SCALE GENOMIC DNA]</scope>
    <source>
        <strain evidence="7 8">NEAU-C151</strain>
    </source>
</reference>
<dbReference type="Pfam" id="PF00550">
    <property type="entry name" value="PP-binding"/>
    <property type="match status" value="1"/>
</dbReference>
<evidence type="ECO:0000313" key="8">
    <source>
        <dbReference type="Proteomes" id="UP000305906"/>
    </source>
</evidence>
<evidence type="ECO:0000256" key="4">
    <source>
        <dbReference type="ARBA" id="ARBA00022553"/>
    </source>
</evidence>
<comment type="cofactor">
    <cofactor evidence="1">
        <name>pantetheine 4'-phosphate</name>
        <dbReference type="ChEBI" id="CHEBI:47942"/>
    </cofactor>
</comment>
<dbReference type="CDD" id="cd08953">
    <property type="entry name" value="KR_2_SDR_x"/>
    <property type="match status" value="1"/>
</dbReference>
<dbReference type="Gene3D" id="3.40.50.720">
    <property type="entry name" value="NAD(P)-binding Rossmann-like Domain"/>
    <property type="match status" value="1"/>
</dbReference>
<keyword evidence="4" id="KW-0597">Phosphoprotein</keyword>
<gene>
    <name evidence="7" type="ORF">FE633_27715</name>
</gene>
<evidence type="ECO:0000256" key="5">
    <source>
        <dbReference type="SAM" id="MobiDB-lite"/>
    </source>
</evidence>
<feature type="region of interest" description="Disordered" evidence="5">
    <location>
        <begin position="41"/>
        <end position="60"/>
    </location>
</feature>
<dbReference type="GO" id="GO:0006633">
    <property type="term" value="P:fatty acid biosynthetic process"/>
    <property type="evidence" value="ECO:0007669"/>
    <property type="project" value="TreeGrafter"/>
</dbReference>
<dbReference type="PANTHER" id="PTHR22754:SF32">
    <property type="entry name" value="DISCO-INTERACTING PROTEIN 2"/>
    <property type="match status" value="1"/>
</dbReference>
<dbReference type="Pfam" id="PF08659">
    <property type="entry name" value="KR"/>
    <property type="match status" value="1"/>
</dbReference>
<dbReference type="PANTHER" id="PTHR22754">
    <property type="entry name" value="DISCO-INTERACTING PROTEIN 2 DIP2 -RELATED"/>
    <property type="match status" value="1"/>
</dbReference>
<protein>
    <submittedName>
        <fullName evidence="7">SDR family NAD(P)-dependent oxidoreductase</fullName>
    </submittedName>
</protein>
<evidence type="ECO:0000256" key="3">
    <source>
        <dbReference type="ARBA" id="ARBA00022450"/>
    </source>
</evidence>
<name>A0A5R9FRK2_9ACTN</name>
<dbReference type="SUPFAM" id="SSF56801">
    <property type="entry name" value="Acetyl-CoA synthetase-like"/>
    <property type="match status" value="1"/>
</dbReference>
<dbReference type="InterPro" id="IPR000873">
    <property type="entry name" value="AMP-dep_synth/lig_dom"/>
</dbReference>
<dbReference type="InterPro" id="IPR045851">
    <property type="entry name" value="AMP-bd_C_sf"/>
</dbReference>
<dbReference type="InterPro" id="IPR057326">
    <property type="entry name" value="KR_dom"/>
</dbReference>
<dbReference type="FunFam" id="1.10.1200.10:FF:000005">
    <property type="entry name" value="Nonribosomal peptide synthetase 1"/>
    <property type="match status" value="1"/>
</dbReference>
<organism evidence="7 8">
    <name type="scientific">Streptomyces montanus</name>
    <dbReference type="NCBI Taxonomy" id="2580423"/>
    <lineage>
        <taxon>Bacteria</taxon>
        <taxon>Bacillati</taxon>
        <taxon>Actinomycetota</taxon>
        <taxon>Actinomycetes</taxon>
        <taxon>Kitasatosporales</taxon>
        <taxon>Streptomycetaceae</taxon>
        <taxon>Streptomyces</taxon>
    </lineage>
</organism>
<dbReference type="InterPro" id="IPR036736">
    <property type="entry name" value="ACP-like_sf"/>
</dbReference>
<dbReference type="Proteomes" id="UP000305906">
    <property type="component" value="Unassembled WGS sequence"/>
</dbReference>
<dbReference type="Gene3D" id="3.30.300.30">
    <property type="match status" value="1"/>
</dbReference>
<evidence type="ECO:0000259" key="6">
    <source>
        <dbReference type="PROSITE" id="PS50075"/>
    </source>
</evidence>
<keyword evidence="8" id="KW-1185">Reference proteome</keyword>
<dbReference type="InterPro" id="IPR036291">
    <property type="entry name" value="NAD(P)-bd_dom_sf"/>
</dbReference>
<keyword evidence="3" id="KW-0596">Phosphopantetheine</keyword>
<dbReference type="EMBL" id="VBZC01000033">
    <property type="protein sequence ID" value="TLS43124.1"/>
    <property type="molecule type" value="Genomic_DNA"/>
</dbReference>
<dbReference type="SMART" id="SM00822">
    <property type="entry name" value="PKS_KR"/>
    <property type="match status" value="1"/>
</dbReference>
<dbReference type="InterPro" id="IPR013968">
    <property type="entry name" value="PKS_KR"/>
</dbReference>
<evidence type="ECO:0000256" key="1">
    <source>
        <dbReference type="ARBA" id="ARBA00001957"/>
    </source>
</evidence>
<dbReference type="CDD" id="cd05906">
    <property type="entry name" value="A_NRPS_TubE_like"/>
    <property type="match status" value="1"/>
</dbReference>
<evidence type="ECO:0000256" key="2">
    <source>
        <dbReference type="ARBA" id="ARBA00006432"/>
    </source>
</evidence>
<dbReference type="InterPro" id="IPR042099">
    <property type="entry name" value="ANL_N_sf"/>
</dbReference>
<sequence>MTSPDVLGQDVLQALADAARAVPGVDDAAAVARKGVRATEPVRAVRQPEPEPESAEAPVAAADDTADADEAALPAADLYGGDIDIPDGAPTTLQEGLRLAAELAPDKGTVYITAGHDDVLQTYPELLDEAQHVLGGFRAAGLRPGDAALFVFDDNRGYLTAFWACVLGGFVPTPVAVATTYTSANETNRKLRGAWHLLGHPVLVTDAATAGALSGVRELWDEPDVRILTVEELAGHPADQDWFPATADSPVLNLLTSGSTGVPKCVQHTNASVVARSMAVAQHCGLTGEDISLIWMPFDHVTVAYYNVRDVFLRCLHVNAKIDHFLADPLLWLDWADHYRATNTWAPNFAFALVNERADEIRERSWDLSCLREISNAGEPVIASTSHRFLELLGPHGLPADAMSPCWGMSETCSGVTYSRQTLDDRTAGTVAIDPASLTDTIRHLDPGDPDAVVLSRVGRPIPGVRLRVVDDSGTVLPEGRMGELRITGRTVMAGYFGNEEANREAYDDNGWFRTGDMAFVRDGEVVIAGRRKDQIIVRGINYMAHELESVVERVDGVRVTFSAAAGVREPGAATDQLVVFFVPVNWDTGALTRTTEEVRAVLVRESGIAPDLIVPVTEAEFPKTASGKIQRAALVADFRAGRFADRVTGSAAEEQGDDTWFFGRQWVELAGNAGTTAGTTAGPGAGTDAPTTAGMTAGMTVGTTVGKNGASGVRLVLAEDDDLERLDLDGAVVAVRRGDVFAAQSPVRYRVPAADRAALRRLLAAVTAQHGEISSVVHALPLSLDGEPAERLTAATAELTALIAALADGEFGHPQVLVLTSGALYARPGDRVDLGVCALPGLVRTAVSEAAPLPVRHLDLPADPGTWTRAVHAELADRERTGLVAARQGRRLEPKLAPLTEDTAQAAASPAGQPVIPGGLYLVTGGLGGIAHDIAAYLVAGFGIRLLLVGRSPAEGEKAARLTELSHLGQVVYEQLDVADAAALHTAVSSAEDRWGRPLDGVLHLAAADPTGQWADLEQHTLVNETAETYAEQYHAKVSGTLAIAQVLETRPKASLVLFGSVNGEFGGHSFGAYSAANSFLTGFADHWHHERRRQVHTLAWSMWTGVGMNRGQSSTAAEHRGFRTIDPDTGLRLFLDATALPGPYTVIGLDLRNPAMVEELVPQQLRVSEVLLAYVADGADQEALRAAVAASAADCPVPVRVADVPRIPRDAYGAVDAAQLLLDSAADRPTRRFTPPQTELESALALIWSDALARPEIGRDESFFELGGNSLRATRLLALTDQKLGVRITTQELYERPTVEGMAAVIEQHKAG</sequence>
<proteinExistence type="inferred from homology"/>
<dbReference type="Gene3D" id="1.10.1200.10">
    <property type="entry name" value="ACP-like"/>
    <property type="match status" value="1"/>
</dbReference>
<dbReference type="RefSeq" id="WP_138047912.1">
    <property type="nucleotide sequence ID" value="NZ_VBZC01000033.1"/>
</dbReference>
<dbReference type="Gene3D" id="3.40.50.12780">
    <property type="entry name" value="N-terminal domain of ligase-like"/>
    <property type="match status" value="1"/>
</dbReference>
<dbReference type="Pfam" id="PF00501">
    <property type="entry name" value="AMP-binding"/>
    <property type="match status" value="1"/>
</dbReference>
<dbReference type="SUPFAM" id="SSF47336">
    <property type="entry name" value="ACP-like"/>
    <property type="match status" value="1"/>
</dbReference>
<accession>A0A5R9FRK2</accession>
<dbReference type="SUPFAM" id="SSF51735">
    <property type="entry name" value="NAD(P)-binding Rossmann-fold domains"/>
    <property type="match status" value="2"/>
</dbReference>
<comment type="similarity">
    <text evidence="2">Belongs to the ATP-dependent AMP-binding enzyme family.</text>
</comment>
<dbReference type="InterPro" id="IPR009081">
    <property type="entry name" value="PP-bd_ACP"/>
</dbReference>
<feature type="domain" description="Carrier" evidence="6">
    <location>
        <begin position="1237"/>
        <end position="1312"/>
    </location>
</feature>
<comment type="caution">
    <text evidence="7">The sequence shown here is derived from an EMBL/GenBank/DDBJ whole genome shotgun (WGS) entry which is preliminary data.</text>
</comment>
<evidence type="ECO:0000313" key="7">
    <source>
        <dbReference type="EMBL" id="TLS43124.1"/>
    </source>
</evidence>
<dbReference type="GO" id="GO:0005886">
    <property type="term" value="C:plasma membrane"/>
    <property type="evidence" value="ECO:0007669"/>
    <property type="project" value="TreeGrafter"/>
</dbReference>
<dbReference type="PROSITE" id="PS50075">
    <property type="entry name" value="CARRIER"/>
    <property type="match status" value="1"/>
</dbReference>